<dbReference type="AlphaFoldDB" id="X6MZY0"/>
<protein>
    <submittedName>
        <fullName evidence="2">Uncharacterized protein</fullName>
    </submittedName>
</protein>
<evidence type="ECO:0000313" key="2">
    <source>
        <dbReference type="EMBL" id="ETO19039.1"/>
    </source>
</evidence>
<proteinExistence type="predicted"/>
<organism evidence="2 3">
    <name type="scientific">Reticulomyxa filosa</name>
    <dbReference type="NCBI Taxonomy" id="46433"/>
    <lineage>
        <taxon>Eukaryota</taxon>
        <taxon>Sar</taxon>
        <taxon>Rhizaria</taxon>
        <taxon>Retaria</taxon>
        <taxon>Foraminifera</taxon>
        <taxon>Monothalamids</taxon>
        <taxon>Reticulomyxidae</taxon>
        <taxon>Reticulomyxa</taxon>
    </lineage>
</organism>
<dbReference type="EMBL" id="ASPP01014111">
    <property type="protein sequence ID" value="ETO19039.1"/>
    <property type="molecule type" value="Genomic_DNA"/>
</dbReference>
<sequence>MVVVNGKLPRRAIGNIPREIRDTILSRHNSREENVETLRLTSNDPRRQMRTRRKLKKPRKKYVKGNQTKNSNSLNSNPSTDPVPTSSPNPRTKKRDNGGSEATTVITIKATNPWSGGATKKEHVSSPRNTTPQPYSDAENDHNDGQDAMDTMDEDGTDRDYSVTYSLSSKDPHDRFDPSHEPISPSISANDPIPHVSLHYLKKQRRCTYFNAQIDFAHFLEGVSAALESAQRPQRQDLLVANMDYANSTLPQGLYLPIAASATTKHKSIKAVCAKECRCLDSAEKVPFMMFCEVVNHDYPTSSQNIIDE</sequence>
<accession>X6MZY0</accession>
<dbReference type="OrthoDB" id="10264149at2759"/>
<feature type="region of interest" description="Disordered" evidence="1">
    <location>
        <begin position="31"/>
        <end position="188"/>
    </location>
</feature>
<feature type="compositionally biased region" description="Polar residues" evidence="1">
    <location>
        <begin position="100"/>
        <end position="114"/>
    </location>
</feature>
<feature type="compositionally biased region" description="Basic and acidic residues" evidence="1">
    <location>
        <begin position="170"/>
        <end position="180"/>
    </location>
</feature>
<reference evidence="2 3" key="1">
    <citation type="journal article" date="2013" name="Curr. Biol.">
        <title>The Genome of the Foraminiferan Reticulomyxa filosa.</title>
        <authorList>
            <person name="Glockner G."/>
            <person name="Hulsmann N."/>
            <person name="Schleicher M."/>
            <person name="Noegel A.A."/>
            <person name="Eichinger L."/>
            <person name="Gallinger C."/>
            <person name="Pawlowski J."/>
            <person name="Sierra R."/>
            <person name="Euteneuer U."/>
            <person name="Pillet L."/>
            <person name="Moustafa A."/>
            <person name="Platzer M."/>
            <person name="Groth M."/>
            <person name="Szafranski K."/>
            <person name="Schliwa M."/>
        </authorList>
    </citation>
    <scope>NUCLEOTIDE SEQUENCE [LARGE SCALE GENOMIC DNA]</scope>
</reference>
<gene>
    <name evidence="2" type="ORF">RFI_18199</name>
</gene>
<name>X6MZY0_RETFI</name>
<comment type="caution">
    <text evidence="2">The sequence shown here is derived from an EMBL/GenBank/DDBJ whole genome shotgun (WGS) entry which is preliminary data.</text>
</comment>
<feature type="non-terminal residue" evidence="2">
    <location>
        <position position="309"/>
    </location>
</feature>
<evidence type="ECO:0000313" key="3">
    <source>
        <dbReference type="Proteomes" id="UP000023152"/>
    </source>
</evidence>
<feature type="compositionally biased region" description="Basic residues" evidence="1">
    <location>
        <begin position="48"/>
        <end position="63"/>
    </location>
</feature>
<dbReference type="Proteomes" id="UP000023152">
    <property type="component" value="Unassembled WGS sequence"/>
</dbReference>
<keyword evidence="3" id="KW-1185">Reference proteome</keyword>
<feature type="compositionally biased region" description="Polar residues" evidence="1">
    <location>
        <begin position="65"/>
        <end position="90"/>
    </location>
</feature>
<evidence type="ECO:0000256" key="1">
    <source>
        <dbReference type="SAM" id="MobiDB-lite"/>
    </source>
</evidence>